<comment type="caution">
    <text evidence="2">The sequence shown here is derived from an EMBL/GenBank/DDBJ whole genome shotgun (WGS) entry which is preliminary data.</text>
</comment>
<name>A0AAV9HNB9_9PEZI</name>
<organism evidence="2 3">
    <name type="scientific">Cladorrhinum samala</name>
    <dbReference type="NCBI Taxonomy" id="585594"/>
    <lineage>
        <taxon>Eukaryota</taxon>
        <taxon>Fungi</taxon>
        <taxon>Dikarya</taxon>
        <taxon>Ascomycota</taxon>
        <taxon>Pezizomycotina</taxon>
        <taxon>Sordariomycetes</taxon>
        <taxon>Sordariomycetidae</taxon>
        <taxon>Sordariales</taxon>
        <taxon>Podosporaceae</taxon>
        <taxon>Cladorrhinum</taxon>
    </lineage>
</organism>
<evidence type="ECO:0000313" key="2">
    <source>
        <dbReference type="EMBL" id="KAK4461251.1"/>
    </source>
</evidence>
<dbReference type="EMBL" id="MU864994">
    <property type="protein sequence ID" value="KAK4461251.1"/>
    <property type="molecule type" value="Genomic_DNA"/>
</dbReference>
<dbReference type="SUPFAM" id="SSF52317">
    <property type="entry name" value="Class I glutamine amidotransferase-like"/>
    <property type="match status" value="1"/>
</dbReference>
<keyword evidence="3" id="KW-1185">Reference proteome</keyword>
<reference evidence="2" key="2">
    <citation type="submission" date="2023-06" db="EMBL/GenBank/DDBJ databases">
        <authorList>
            <consortium name="Lawrence Berkeley National Laboratory"/>
            <person name="Mondo S.J."/>
            <person name="Hensen N."/>
            <person name="Bonometti L."/>
            <person name="Westerberg I."/>
            <person name="Brannstrom I.O."/>
            <person name="Guillou S."/>
            <person name="Cros-Aarteil S."/>
            <person name="Calhoun S."/>
            <person name="Haridas S."/>
            <person name="Kuo A."/>
            <person name="Pangilinan J."/>
            <person name="Riley R."/>
            <person name="Labutti K."/>
            <person name="Andreopoulos B."/>
            <person name="Lipzen A."/>
            <person name="Chen C."/>
            <person name="Yanf M."/>
            <person name="Daum C."/>
            <person name="Ng V."/>
            <person name="Clum A."/>
            <person name="Steindorff A."/>
            <person name="Ohm R."/>
            <person name="Martin F."/>
            <person name="Silar P."/>
            <person name="Natvig D."/>
            <person name="Lalanne C."/>
            <person name="Gautier V."/>
            <person name="Ament-Velasquez S.L."/>
            <person name="Kruys A."/>
            <person name="Hutchinson M.I."/>
            <person name="Powell A.J."/>
            <person name="Barry K."/>
            <person name="Miller A.N."/>
            <person name="Grigoriev I.V."/>
            <person name="Debuchy R."/>
            <person name="Gladieux P."/>
            <person name="Thoren M.H."/>
            <person name="Johannesson H."/>
        </authorList>
    </citation>
    <scope>NUCLEOTIDE SEQUENCE</scope>
    <source>
        <strain evidence="2">PSN324</strain>
    </source>
</reference>
<gene>
    <name evidence="2" type="ORF">QBC42DRAFT_270459</name>
</gene>
<feature type="domain" description="DJ-1/PfpI" evidence="1">
    <location>
        <begin position="78"/>
        <end position="195"/>
    </location>
</feature>
<dbReference type="AlphaFoldDB" id="A0AAV9HNB9"/>
<evidence type="ECO:0000313" key="3">
    <source>
        <dbReference type="Proteomes" id="UP001321749"/>
    </source>
</evidence>
<dbReference type="Pfam" id="PF01965">
    <property type="entry name" value="DJ-1_PfpI"/>
    <property type="match status" value="1"/>
</dbReference>
<dbReference type="PANTHER" id="PTHR43130:SF7">
    <property type="entry name" value="DJ-1_PFPI DOMAIN-CONTAINING PROTEIN"/>
    <property type="match status" value="1"/>
</dbReference>
<dbReference type="InterPro" id="IPR002818">
    <property type="entry name" value="DJ-1/PfpI"/>
</dbReference>
<evidence type="ECO:0000259" key="1">
    <source>
        <dbReference type="Pfam" id="PF01965"/>
    </source>
</evidence>
<dbReference type="PANTHER" id="PTHR43130">
    <property type="entry name" value="ARAC-FAMILY TRANSCRIPTIONAL REGULATOR"/>
    <property type="match status" value="1"/>
</dbReference>
<reference evidence="2" key="1">
    <citation type="journal article" date="2023" name="Mol. Phylogenet. Evol.">
        <title>Genome-scale phylogeny and comparative genomics of the fungal order Sordariales.</title>
        <authorList>
            <person name="Hensen N."/>
            <person name="Bonometti L."/>
            <person name="Westerberg I."/>
            <person name="Brannstrom I.O."/>
            <person name="Guillou S."/>
            <person name="Cros-Aarteil S."/>
            <person name="Calhoun S."/>
            <person name="Haridas S."/>
            <person name="Kuo A."/>
            <person name="Mondo S."/>
            <person name="Pangilinan J."/>
            <person name="Riley R."/>
            <person name="LaButti K."/>
            <person name="Andreopoulos B."/>
            <person name="Lipzen A."/>
            <person name="Chen C."/>
            <person name="Yan M."/>
            <person name="Daum C."/>
            <person name="Ng V."/>
            <person name="Clum A."/>
            <person name="Steindorff A."/>
            <person name="Ohm R.A."/>
            <person name="Martin F."/>
            <person name="Silar P."/>
            <person name="Natvig D.O."/>
            <person name="Lalanne C."/>
            <person name="Gautier V."/>
            <person name="Ament-Velasquez S.L."/>
            <person name="Kruys A."/>
            <person name="Hutchinson M.I."/>
            <person name="Powell A.J."/>
            <person name="Barry K."/>
            <person name="Miller A.N."/>
            <person name="Grigoriev I.V."/>
            <person name="Debuchy R."/>
            <person name="Gladieux P."/>
            <person name="Hiltunen Thoren M."/>
            <person name="Johannesson H."/>
        </authorList>
    </citation>
    <scope>NUCLEOTIDE SEQUENCE</scope>
    <source>
        <strain evidence="2">PSN324</strain>
    </source>
</reference>
<dbReference type="InterPro" id="IPR029062">
    <property type="entry name" value="Class_I_gatase-like"/>
</dbReference>
<protein>
    <submittedName>
        <fullName evidence="2">Class I glutamine amidotransferase-like protein</fullName>
    </submittedName>
</protein>
<keyword evidence="2" id="KW-0315">Glutamine amidotransferase</keyword>
<dbReference type="Proteomes" id="UP001321749">
    <property type="component" value="Unassembled WGS sequence"/>
</dbReference>
<proteinExistence type="predicted"/>
<dbReference type="Gene3D" id="3.40.50.880">
    <property type="match status" value="1"/>
</dbReference>
<accession>A0AAV9HNB9</accession>
<sequence length="258" mass="27880">MAPQKTVHVGVFLPSSVQLLDLACVDIFSTGSYEYLSSLSSLVPEAVYSQAPSVKIYYIGTLPPSTPLNLTASASLLITHHISSPDVQPGKLDIILIPGPDPNAAWDKEVTGWLSAHAQQEGTDILSVCTGIYLCGAAGIIKEKKVCGPRGLQSDLKKKFAALGADWVGDEFRWVRDGRFWSCGGITNGNDLVAAYMRARGDRFSGPVAEFAMMLTETGDRPQKYEVGNVRFTLGVVWQILKAVVMGFGRKDGKGKRD</sequence>
<dbReference type="InterPro" id="IPR052158">
    <property type="entry name" value="INH-QAR"/>
</dbReference>